<keyword evidence="1" id="KW-1133">Transmembrane helix</keyword>
<keyword evidence="1" id="KW-0812">Transmembrane</keyword>
<keyword evidence="1" id="KW-0472">Membrane</keyword>
<dbReference type="EMBL" id="GEDG01025083">
    <property type="protein sequence ID" value="JAP15496.1"/>
    <property type="molecule type" value="Transcribed_RNA"/>
</dbReference>
<feature type="transmembrane region" description="Helical" evidence="1">
    <location>
        <begin position="40"/>
        <end position="59"/>
    </location>
</feature>
<proteinExistence type="predicted"/>
<protein>
    <submittedName>
        <fullName evidence="2">Putative ovule protein</fullName>
    </submittedName>
</protein>
<reference evidence="2" key="1">
    <citation type="submission" date="2015-12" db="EMBL/GenBank/DDBJ databases">
        <title>Gene expression during late stages of embryo sac development: a critical building block for successful pollen-pistil interactions.</title>
        <authorList>
            <person name="Liu Y."/>
            <person name="Joly V."/>
            <person name="Sabar M."/>
            <person name="Matton D.P."/>
        </authorList>
    </citation>
    <scope>NUCLEOTIDE SEQUENCE</scope>
</reference>
<dbReference type="AlphaFoldDB" id="A0A0V0H5D9"/>
<evidence type="ECO:0000313" key="2">
    <source>
        <dbReference type="EMBL" id="JAP15496.1"/>
    </source>
</evidence>
<sequence length="141" mass="15733">MYLRLLPCRIPSPPISGVPSLNSIPSLLSLIPLNSTSGNYPTAFGMLVSIFLIPMLLVFKNTMRNTQSSVKFRPTSSSSLLMSPASRHRRLNPYPSSIKPVLYGMTFGSLNSRTIASRKLPICYLKLTSLMFQNMKRKSFC</sequence>
<accession>A0A0V0H5D9</accession>
<evidence type="ECO:0000256" key="1">
    <source>
        <dbReference type="SAM" id="Phobius"/>
    </source>
</evidence>
<name>A0A0V0H5D9_SOLCH</name>
<organism evidence="2">
    <name type="scientific">Solanum chacoense</name>
    <name type="common">Chaco potato</name>
    <dbReference type="NCBI Taxonomy" id="4108"/>
    <lineage>
        <taxon>Eukaryota</taxon>
        <taxon>Viridiplantae</taxon>
        <taxon>Streptophyta</taxon>
        <taxon>Embryophyta</taxon>
        <taxon>Tracheophyta</taxon>
        <taxon>Spermatophyta</taxon>
        <taxon>Magnoliopsida</taxon>
        <taxon>eudicotyledons</taxon>
        <taxon>Gunneridae</taxon>
        <taxon>Pentapetalae</taxon>
        <taxon>asterids</taxon>
        <taxon>lamiids</taxon>
        <taxon>Solanales</taxon>
        <taxon>Solanaceae</taxon>
        <taxon>Solanoideae</taxon>
        <taxon>Solaneae</taxon>
        <taxon>Solanum</taxon>
    </lineage>
</organism>